<name>A0A7Y6B688_9SPHN</name>
<evidence type="ECO:0000313" key="2">
    <source>
        <dbReference type="Proteomes" id="UP000536441"/>
    </source>
</evidence>
<dbReference type="AlphaFoldDB" id="A0A7Y6B688"/>
<comment type="caution">
    <text evidence="1">The sequence shown here is derived from an EMBL/GenBank/DDBJ whole genome shotgun (WGS) entry which is preliminary data.</text>
</comment>
<accession>A0A7Y6B688</accession>
<dbReference type="EMBL" id="JABMCH010000067">
    <property type="protein sequence ID" value="NUU48174.1"/>
    <property type="molecule type" value="Genomic_DNA"/>
</dbReference>
<reference evidence="1 2" key="1">
    <citation type="submission" date="2020-05" db="EMBL/GenBank/DDBJ databases">
        <title>Genome Sequencing of Type Strains.</title>
        <authorList>
            <person name="Lemaire J.F."/>
            <person name="Inderbitzin P."/>
            <person name="Gregorio O.A."/>
            <person name="Collins S.B."/>
            <person name="Wespe N."/>
            <person name="Knight-Connoni V."/>
        </authorList>
    </citation>
    <scope>NUCLEOTIDE SEQUENCE [LARGE SCALE GENOMIC DNA]</scope>
    <source>
        <strain evidence="1 2">DSM 100049</strain>
    </source>
</reference>
<protein>
    <submittedName>
        <fullName evidence="1">Uncharacterized protein</fullName>
    </submittedName>
</protein>
<sequence>MLARTLKTISQSAAGVVIPLAGVLAIAVPQPARASDWGCQVVLCLATPGSPTTYPACVPPITKLWQHLAIGGVFPSCIGVGIRTRQTKHGYSLTVSKSDGTTARYQLDTRYQTVTSQ</sequence>
<keyword evidence="2" id="KW-1185">Reference proteome</keyword>
<evidence type="ECO:0000313" key="1">
    <source>
        <dbReference type="EMBL" id="NUU48174.1"/>
    </source>
</evidence>
<gene>
    <name evidence="1" type="ORF">HP438_14475</name>
</gene>
<dbReference type="Proteomes" id="UP000536441">
    <property type="component" value="Unassembled WGS sequence"/>
</dbReference>
<dbReference type="GeneID" id="78486554"/>
<dbReference type="RefSeq" id="WP_043061496.1">
    <property type="nucleotide sequence ID" value="NZ_CBCRYR010000003.1"/>
</dbReference>
<organism evidence="1 2">
    <name type="scientific">Sphingomonas zeae</name>
    <dbReference type="NCBI Taxonomy" id="1646122"/>
    <lineage>
        <taxon>Bacteria</taxon>
        <taxon>Pseudomonadati</taxon>
        <taxon>Pseudomonadota</taxon>
        <taxon>Alphaproteobacteria</taxon>
        <taxon>Sphingomonadales</taxon>
        <taxon>Sphingomonadaceae</taxon>
        <taxon>Sphingomonas</taxon>
    </lineage>
</organism>
<proteinExistence type="predicted"/>